<gene>
    <name evidence="1" type="ORF">Cboi01_000592600</name>
</gene>
<name>A0ACB5U529_CANBO</name>
<evidence type="ECO:0000313" key="2">
    <source>
        <dbReference type="Proteomes" id="UP001165101"/>
    </source>
</evidence>
<protein>
    <submittedName>
        <fullName evidence="1">Unnamed protein product</fullName>
    </submittedName>
</protein>
<comment type="caution">
    <text evidence="1">The sequence shown here is derived from an EMBL/GenBank/DDBJ whole genome shotgun (WGS) entry which is preliminary data.</text>
</comment>
<organism evidence="1 2">
    <name type="scientific">Candida boidinii</name>
    <name type="common">Yeast</name>
    <dbReference type="NCBI Taxonomy" id="5477"/>
    <lineage>
        <taxon>Eukaryota</taxon>
        <taxon>Fungi</taxon>
        <taxon>Dikarya</taxon>
        <taxon>Ascomycota</taxon>
        <taxon>Saccharomycotina</taxon>
        <taxon>Pichiomycetes</taxon>
        <taxon>Pichiales</taxon>
        <taxon>Pichiaceae</taxon>
        <taxon>Ogataea</taxon>
        <taxon>Ogataea/Candida clade</taxon>
    </lineage>
</organism>
<reference evidence="1" key="1">
    <citation type="submission" date="2023-04" db="EMBL/GenBank/DDBJ databases">
        <title>Candida boidinii NBRC 1967.</title>
        <authorList>
            <person name="Ichikawa N."/>
            <person name="Sato H."/>
            <person name="Tonouchi N."/>
        </authorList>
    </citation>
    <scope>NUCLEOTIDE SEQUENCE</scope>
    <source>
        <strain evidence="1">NBRC 1967</strain>
    </source>
</reference>
<dbReference type="EMBL" id="BSXV01005088">
    <property type="protein sequence ID" value="GMF01729.1"/>
    <property type="molecule type" value="Genomic_DNA"/>
</dbReference>
<proteinExistence type="predicted"/>
<evidence type="ECO:0000313" key="1">
    <source>
        <dbReference type="EMBL" id="GMF01729.1"/>
    </source>
</evidence>
<sequence length="269" mass="31050">MPSNQSKIEQINHTKNLKQNTTNTFKKPKSKKLSSSAVSSSTQNQSTSNNNNNNNNSKSASSSISSSSSLTVATNGNSNSNDNSSNNPPKRPAFIMKLWSMVNDHGNAKYISWLPSGDVFQVNDRESFMKFVLPKYFKHNNFASFVRQLNMYGWHKVQDVNSGSLISNDEIWQFQHPYFVKDREDLLDNIVRNKPTKDKDDENEDIDINSLFNELENMKSKQRLITEDLLRVRQDNEMLWKENFLARERHKAQSETLEKILRFLASLYD</sequence>
<dbReference type="Proteomes" id="UP001165101">
    <property type="component" value="Unassembled WGS sequence"/>
</dbReference>
<keyword evidence="2" id="KW-1185">Reference proteome</keyword>
<accession>A0ACB5U529</accession>